<dbReference type="InterPro" id="IPR024957">
    <property type="entry name" value="Cep57_MT-bd_dom"/>
</dbReference>
<evidence type="ECO:0000259" key="5">
    <source>
        <dbReference type="Pfam" id="PF06657"/>
    </source>
</evidence>
<feature type="compositionally biased region" description="Basic and acidic residues" evidence="4">
    <location>
        <begin position="797"/>
        <end position="813"/>
    </location>
</feature>
<feature type="compositionally biased region" description="Low complexity" evidence="4">
    <location>
        <begin position="688"/>
        <end position="700"/>
    </location>
</feature>
<name>A0A0C9U6X1_PAXIN</name>
<dbReference type="HOGENOM" id="CLU_007735_0_0_1"/>
<dbReference type="EMBL" id="KN819339">
    <property type="protein sequence ID" value="KIJ14916.1"/>
    <property type="molecule type" value="Genomic_DNA"/>
</dbReference>
<keyword evidence="3" id="KW-0175">Coiled coil</keyword>
<evidence type="ECO:0000313" key="8">
    <source>
        <dbReference type="Proteomes" id="UP000053647"/>
    </source>
</evidence>
<sequence>MARKSSSHYEFSIPGDELEHHRIQLENNLLNTDLSLHLSSVPDTDDGDNESVEYPRHNSASEHLGLVSFEQRSRENIDFDGHSHLHAWSLHDDEGINPYDAQTISTVAHHASAVTITAGLARGGRREPSISGAEYDPERPLQDIMAGMGSKLSMGDMYSHSKYRNTMPSRQQAMSAHDDFSVHDSIQADAVSMAARLRSPKATDGGSDPEETDRSQDISRPKLSETLQRVGFSPRRPRSTHSRVSQPLEASHRYADASFSRRSITPKARKASAVSFDVTTTPSRRHVSQPSIVQPQLNIQPPTPSASSSRFTKMARGLARDVRQAQDQWHTEDAVDAVPASTSVHRPIVKDASNRTVADTTGELHHISRASRRSSRGRVHLPDVTGLTNAVVSPAKANLERYGLRGPGSREVEARLVASLNTLHARLTHLETENGVARRRVRELEYELEQCKRDVVRERTRIMESQDAIDISAARIAGPSTSRAKGKEKKNKETDQHASRYFEIVEERKALEALITTLRIHLTRVTSDLSSQQQLLEDLRGLRESDALSLAEKTQEINQLRTEVERLAGEIEVLRGVVEEGLNERRQVREGVLDEPTDHPVASAATDPELSLDSVMPDKSNLNYLHRPPTPALSLRRSPPGTPTHSNHSRATSPSIVDSPAPSIRRFINREELDRISADLDERRSERASNASSQAASLAEENSDAEERVSVAQSAQRECDEARPASPAPSSVKSRQTTRAHVRIQDPKLKGDAVTSNPPFPSINSERMERLFFSAPRHNANSCRMCKGRRSTSHNSVYRERNNHHAHHEREGNDEGFDEGVDPEADGVRGVNDGIAVVPTVSEILERMDRNGGTLRPVDIPPQTVLARVVGELEDEFTHFREIYSDLAEEYKSLDCATQAAKRRVVADHLRDVIDILERKGNQIASLYELLIFKDKPLEG</sequence>
<dbReference type="GO" id="GO:0005737">
    <property type="term" value="C:cytoplasm"/>
    <property type="evidence" value="ECO:0007669"/>
    <property type="project" value="UniProtKB-SubCell"/>
</dbReference>
<feature type="region of interest" description="Disordered" evidence="4">
    <location>
        <begin position="476"/>
        <end position="495"/>
    </location>
</feature>
<dbReference type="Pfam" id="PF14197">
    <property type="entry name" value="Cep57_CLD_2"/>
    <property type="match status" value="1"/>
</dbReference>
<organism evidence="7 8">
    <name type="scientific">Paxillus involutus ATCC 200175</name>
    <dbReference type="NCBI Taxonomy" id="664439"/>
    <lineage>
        <taxon>Eukaryota</taxon>
        <taxon>Fungi</taxon>
        <taxon>Dikarya</taxon>
        <taxon>Basidiomycota</taxon>
        <taxon>Agaricomycotina</taxon>
        <taxon>Agaricomycetes</taxon>
        <taxon>Agaricomycetidae</taxon>
        <taxon>Boletales</taxon>
        <taxon>Paxilineae</taxon>
        <taxon>Paxillaceae</taxon>
        <taxon>Paxillus</taxon>
    </lineage>
</organism>
<feature type="region of interest" description="Disordered" evidence="4">
    <location>
        <begin position="680"/>
        <end position="763"/>
    </location>
</feature>
<evidence type="ECO:0008006" key="9">
    <source>
        <dbReference type="Google" id="ProtNLM"/>
    </source>
</evidence>
<reference evidence="7 8" key="1">
    <citation type="submission" date="2014-06" db="EMBL/GenBank/DDBJ databases">
        <authorList>
            <consortium name="DOE Joint Genome Institute"/>
            <person name="Kuo A."/>
            <person name="Kohler A."/>
            <person name="Nagy L.G."/>
            <person name="Floudas D."/>
            <person name="Copeland A."/>
            <person name="Barry K.W."/>
            <person name="Cichocki N."/>
            <person name="Veneault-Fourrey C."/>
            <person name="LaButti K."/>
            <person name="Lindquist E.A."/>
            <person name="Lipzen A."/>
            <person name="Lundell T."/>
            <person name="Morin E."/>
            <person name="Murat C."/>
            <person name="Sun H."/>
            <person name="Tunlid A."/>
            <person name="Henrissat B."/>
            <person name="Grigoriev I.V."/>
            <person name="Hibbett D.S."/>
            <person name="Martin F."/>
            <person name="Nordberg H.P."/>
            <person name="Cantor M.N."/>
            <person name="Hua S.X."/>
        </authorList>
    </citation>
    <scope>NUCLEOTIDE SEQUENCE [LARGE SCALE GENOMIC DNA]</scope>
    <source>
        <strain evidence="7 8">ATCC 200175</strain>
    </source>
</reference>
<dbReference type="GO" id="GO:0008017">
    <property type="term" value="F:microtubule binding"/>
    <property type="evidence" value="ECO:0007669"/>
    <property type="project" value="InterPro"/>
</dbReference>
<dbReference type="AlphaFoldDB" id="A0A0C9U6X1"/>
<dbReference type="InterPro" id="IPR025925">
    <property type="entry name" value="PPC89_CLD"/>
</dbReference>
<gene>
    <name evidence="7" type="ORF">PAXINDRAFT_99721</name>
</gene>
<comment type="subcellular location">
    <subcellularLocation>
        <location evidence="1">Cytoplasm</location>
    </subcellularLocation>
</comment>
<evidence type="ECO:0000256" key="1">
    <source>
        <dbReference type="ARBA" id="ARBA00004496"/>
    </source>
</evidence>
<dbReference type="OrthoDB" id="76453at2759"/>
<evidence type="ECO:0000256" key="4">
    <source>
        <dbReference type="SAM" id="MobiDB-lite"/>
    </source>
</evidence>
<reference evidence="8" key="2">
    <citation type="submission" date="2015-01" db="EMBL/GenBank/DDBJ databases">
        <title>Evolutionary Origins and Diversification of the Mycorrhizal Mutualists.</title>
        <authorList>
            <consortium name="DOE Joint Genome Institute"/>
            <consortium name="Mycorrhizal Genomics Consortium"/>
            <person name="Kohler A."/>
            <person name="Kuo A."/>
            <person name="Nagy L.G."/>
            <person name="Floudas D."/>
            <person name="Copeland A."/>
            <person name="Barry K.W."/>
            <person name="Cichocki N."/>
            <person name="Veneault-Fourrey C."/>
            <person name="LaButti K."/>
            <person name="Lindquist E.A."/>
            <person name="Lipzen A."/>
            <person name="Lundell T."/>
            <person name="Morin E."/>
            <person name="Murat C."/>
            <person name="Riley R."/>
            <person name="Ohm R."/>
            <person name="Sun H."/>
            <person name="Tunlid A."/>
            <person name="Henrissat B."/>
            <person name="Grigoriev I.V."/>
            <person name="Hibbett D.S."/>
            <person name="Martin F."/>
        </authorList>
    </citation>
    <scope>NUCLEOTIDE SEQUENCE [LARGE SCALE GENOMIC DNA]</scope>
    <source>
        <strain evidence="8">ATCC 200175</strain>
    </source>
</reference>
<proteinExistence type="predicted"/>
<feature type="domain" description="Cep57 centrosome microtubule-binding" evidence="5">
    <location>
        <begin position="860"/>
        <end position="929"/>
    </location>
</feature>
<evidence type="ECO:0000313" key="7">
    <source>
        <dbReference type="EMBL" id="KIJ14916.1"/>
    </source>
</evidence>
<keyword evidence="2" id="KW-0963">Cytoplasm</keyword>
<feature type="coiled-coil region" evidence="3">
    <location>
        <begin position="550"/>
        <end position="577"/>
    </location>
</feature>
<protein>
    <recommendedName>
        <fullName evidence="9">Cep57 centrosome microtubule-binding domain-containing protein</fullName>
    </recommendedName>
</protein>
<feature type="compositionally biased region" description="Polar residues" evidence="4">
    <location>
        <begin position="643"/>
        <end position="656"/>
    </location>
</feature>
<feature type="compositionally biased region" description="Polar residues" evidence="4">
    <location>
        <begin position="277"/>
        <end position="289"/>
    </location>
</feature>
<keyword evidence="8" id="KW-1185">Reference proteome</keyword>
<accession>A0A0C9U6X1</accession>
<feature type="compositionally biased region" description="Basic and acidic residues" evidence="4">
    <location>
        <begin position="212"/>
        <end position="223"/>
    </location>
</feature>
<dbReference type="Proteomes" id="UP000053647">
    <property type="component" value="Unassembled WGS sequence"/>
</dbReference>
<feature type="compositionally biased region" description="Polar residues" evidence="4">
    <location>
        <begin position="754"/>
        <end position="763"/>
    </location>
</feature>
<feature type="coiled-coil region" evidence="3">
    <location>
        <begin position="427"/>
        <end position="461"/>
    </location>
</feature>
<feature type="region of interest" description="Disordered" evidence="4">
    <location>
        <begin position="590"/>
        <end position="663"/>
    </location>
</feature>
<evidence type="ECO:0000259" key="6">
    <source>
        <dbReference type="Pfam" id="PF14197"/>
    </source>
</evidence>
<feature type="region of interest" description="Disordered" evidence="4">
    <location>
        <begin position="198"/>
        <end position="289"/>
    </location>
</feature>
<dbReference type="Pfam" id="PF06657">
    <property type="entry name" value="Cep57_MT_bd"/>
    <property type="match status" value="1"/>
</dbReference>
<feature type="region of interest" description="Disordered" evidence="4">
    <location>
        <begin position="783"/>
        <end position="819"/>
    </location>
</feature>
<feature type="domain" description="PPC89 centrosome localisation" evidence="6">
    <location>
        <begin position="511"/>
        <end position="574"/>
    </location>
</feature>
<evidence type="ECO:0000256" key="2">
    <source>
        <dbReference type="ARBA" id="ARBA00022490"/>
    </source>
</evidence>
<evidence type="ECO:0000256" key="3">
    <source>
        <dbReference type="SAM" id="Coils"/>
    </source>
</evidence>